<gene>
    <name evidence="4" type="ORF">GIS00_18105</name>
</gene>
<dbReference type="AlphaFoldDB" id="A0A7K1FNV9"/>
<reference evidence="4 5" key="1">
    <citation type="submission" date="2019-11" db="EMBL/GenBank/DDBJ databases">
        <authorList>
            <person name="Jiang L.-Q."/>
        </authorList>
    </citation>
    <scope>NUCLEOTIDE SEQUENCE [LARGE SCALE GENOMIC DNA]</scope>
    <source>
        <strain evidence="4 5">YIM 132087</strain>
    </source>
</reference>
<evidence type="ECO:0008006" key="6">
    <source>
        <dbReference type="Google" id="ProtNLM"/>
    </source>
</evidence>
<feature type="signal peptide" evidence="3">
    <location>
        <begin position="1"/>
        <end position="28"/>
    </location>
</feature>
<accession>A0A7K1FNV9</accession>
<organism evidence="4 5">
    <name type="scientific">Nakamurella alba</name>
    <dbReference type="NCBI Taxonomy" id="2665158"/>
    <lineage>
        <taxon>Bacteria</taxon>
        <taxon>Bacillati</taxon>
        <taxon>Actinomycetota</taxon>
        <taxon>Actinomycetes</taxon>
        <taxon>Nakamurellales</taxon>
        <taxon>Nakamurellaceae</taxon>
        <taxon>Nakamurella</taxon>
    </lineage>
</organism>
<feature type="region of interest" description="Disordered" evidence="1">
    <location>
        <begin position="708"/>
        <end position="742"/>
    </location>
</feature>
<dbReference type="RefSeq" id="WP_154769869.1">
    <property type="nucleotide sequence ID" value="NZ_WLYK01000008.1"/>
</dbReference>
<sequence>MHRSSRLALALLLTAAAALTPLGTAAAAAPTGETTAESTVGAARSYPTSLSANLGGGTTSLAVPVAAGLTPTRLTATVTPGYDTALQTVVSVGDRIVATVAGTAPKAIDVPLVAGDLGTDGLLLSLAVTPQTGVAVCADPNSFATLDGIAVDTTGTATAPTTVAGFFDDSVDRITVVVPEGTAPDGADGLGAAALQAVAALSHRYGRIGTNTAVVDLAVGGADVAGGNGTVIETGTRIAPGGETATDAPAVASNPRVVALTAGTGDVTTVVGETSGVPTMTFTGPAAGLLAAVRALDTDALVLADGDSTIGLAGDTMTASQAVASLDDLTGQSVITLSGYGRHTSYVGVRQAAFGGPVSSAKVHLEATTTALADSTQARLSVYWNDYLLSSSMIGAGEPIRLDLEVPADRMQRDNGLVLQLDALPSAAGCTDNGLPVQITVDGAGSFVEASGGQTLPAGFGRFPQALAGSLPVAFGSTDATSLPLAGHYVSALQGGSPVSLQVAVVPADALISGDRSSASGLLIGATPEQVNAAGAPLRVGQFRQLGGTAPLTVGSNTPVATVQAFQSGSRDLVMTAAWAPSGTPTDNLSTALADRVDGVTGAEAVDGDAAGQSRPNGWADLGSDLLIATAAGIDSIDSNALAPQAQILVEHSGIPWWVWVLVGGVLLVAFARWRITVRRRAAVARYLDEEQRRIAETAAAAAEAEAVLVPRAPADETPTGPIPTNPGPARHARSESDGAGG</sequence>
<keyword evidence="2" id="KW-0812">Transmembrane</keyword>
<feature type="compositionally biased region" description="Basic and acidic residues" evidence="1">
    <location>
        <begin position="733"/>
        <end position="742"/>
    </location>
</feature>
<dbReference type="EMBL" id="WLYK01000008">
    <property type="protein sequence ID" value="MTD15852.1"/>
    <property type="molecule type" value="Genomic_DNA"/>
</dbReference>
<feature type="transmembrane region" description="Helical" evidence="2">
    <location>
        <begin position="657"/>
        <end position="676"/>
    </location>
</feature>
<comment type="caution">
    <text evidence="4">The sequence shown here is derived from an EMBL/GenBank/DDBJ whole genome shotgun (WGS) entry which is preliminary data.</text>
</comment>
<evidence type="ECO:0000256" key="2">
    <source>
        <dbReference type="SAM" id="Phobius"/>
    </source>
</evidence>
<keyword evidence="3" id="KW-0732">Signal</keyword>
<evidence type="ECO:0000313" key="5">
    <source>
        <dbReference type="Proteomes" id="UP000460221"/>
    </source>
</evidence>
<keyword evidence="2" id="KW-1133">Transmembrane helix</keyword>
<evidence type="ECO:0000256" key="1">
    <source>
        <dbReference type="SAM" id="MobiDB-lite"/>
    </source>
</evidence>
<keyword evidence="2" id="KW-0472">Membrane</keyword>
<feature type="chain" id="PRO_5038918768" description="Cellulose biosynthesis cyclic di-GMP-binding regulatory protein BcsB" evidence="3">
    <location>
        <begin position="29"/>
        <end position="742"/>
    </location>
</feature>
<dbReference type="Proteomes" id="UP000460221">
    <property type="component" value="Unassembled WGS sequence"/>
</dbReference>
<evidence type="ECO:0000313" key="4">
    <source>
        <dbReference type="EMBL" id="MTD15852.1"/>
    </source>
</evidence>
<protein>
    <recommendedName>
        <fullName evidence="6">Cellulose biosynthesis cyclic di-GMP-binding regulatory protein BcsB</fullName>
    </recommendedName>
</protein>
<proteinExistence type="predicted"/>
<evidence type="ECO:0000256" key="3">
    <source>
        <dbReference type="SAM" id="SignalP"/>
    </source>
</evidence>
<keyword evidence="5" id="KW-1185">Reference proteome</keyword>
<name>A0A7K1FNV9_9ACTN</name>